<dbReference type="GO" id="GO:0007165">
    <property type="term" value="P:signal transduction"/>
    <property type="evidence" value="ECO:0007669"/>
    <property type="project" value="InterPro"/>
</dbReference>
<dbReference type="FunCoup" id="A0A0L0HEK1">
    <property type="interactions" value="265"/>
</dbReference>
<keyword evidence="11" id="KW-1185">Reference proteome</keyword>
<dbReference type="OMA" id="WGSQVRC"/>
<evidence type="ECO:0000313" key="10">
    <source>
        <dbReference type="EMBL" id="KNC99456.1"/>
    </source>
</evidence>
<evidence type="ECO:0000256" key="3">
    <source>
        <dbReference type="ARBA" id="ARBA00022833"/>
    </source>
</evidence>
<keyword evidence="1" id="KW-0343">GTPase activation</keyword>
<dbReference type="Gene3D" id="1.10.555.10">
    <property type="entry name" value="Rho GTPase activation protein"/>
    <property type="match status" value="1"/>
</dbReference>
<dbReference type="InterPro" id="IPR008936">
    <property type="entry name" value="Rho_GTPase_activation_prot"/>
</dbReference>
<dbReference type="RefSeq" id="XP_016607496.1">
    <property type="nucleotide sequence ID" value="XM_016753906.1"/>
</dbReference>
<evidence type="ECO:0000256" key="6">
    <source>
        <dbReference type="SAM" id="MobiDB-lite"/>
    </source>
</evidence>
<dbReference type="PANTHER" id="PTHR23176:SF128">
    <property type="entry name" value="RHO GTPASE-ACTIVATING PROTEIN RGD1"/>
    <property type="match status" value="1"/>
</dbReference>
<feature type="coiled-coil region" evidence="5">
    <location>
        <begin position="182"/>
        <end position="296"/>
    </location>
</feature>
<dbReference type="InterPro" id="IPR050729">
    <property type="entry name" value="Rho-GAP"/>
</dbReference>
<keyword evidence="5" id="KW-0175">Coiled coil</keyword>
<dbReference type="Proteomes" id="UP000053201">
    <property type="component" value="Unassembled WGS sequence"/>
</dbReference>
<organism evidence="10 11">
    <name type="scientific">Spizellomyces punctatus (strain DAOM BR117)</name>
    <dbReference type="NCBI Taxonomy" id="645134"/>
    <lineage>
        <taxon>Eukaryota</taxon>
        <taxon>Fungi</taxon>
        <taxon>Fungi incertae sedis</taxon>
        <taxon>Chytridiomycota</taxon>
        <taxon>Chytridiomycota incertae sedis</taxon>
        <taxon>Chytridiomycetes</taxon>
        <taxon>Spizellomycetales</taxon>
        <taxon>Spizellomycetaceae</taxon>
        <taxon>Spizellomyces</taxon>
    </lineage>
</organism>
<feature type="region of interest" description="Disordered" evidence="6">
    <location>
        <begin position="126"/>
        <end position="170"/>
    </location>
</feature>
<dbReference type="PROSITE" id="PS50238">
    <property type="entry name" value="RHOGAP"/>
    <property type="match status" value="1"/>
</dbReference>
<dbReference type="eggNOG" id="KOG1704">
    <property type="taxonomic scope" value="Eukaryota"/>
</dbReference>
<dbReference type="GO" id="GO:0005737">
    <property type="term" value="C:cytoplasm"/>
    <property type="evidence" value="ECO:0007669"/>
    <property type="project" value="TreeGrafter"/>
</dbReference>
<dbReference type="GO" id="GO:0005096">
    <property type="term" value="F:GTPase activator activity"/>
    <property type="evidence" value="ECO:0007669"/>
    <property type="project" value="UniProtKB-KW"/>
</dbReference>
<dbReference type="VEuPathDB" id="FungiDB:SPPG_05692"/>
<dbReference type="Gene3D" id="2.10.110.10">
    <property type="entry name" value="Cysteine Rich Protein"/>
    <property type="match status" value="2"/>
</dbReference>
<proteinExistence type="predicted"/>
<evidence type="ECO:0000259" key="7">
    <source>
        <dbReference type="PROSITE" id="PS50023"/>
    </source>
</evidence>
<dbReference type="InParanoid" id="A0A0L0HEK1"/>
<dbReference type="EMBL" id="KQ257458">
    <property type="protein sequence ID" value="KNC99456.1"/>
    <property type="molecule type" value="Genomic_DNA"/>
</dbReference>
<dbReference type="CDD" id="cd00159">
    <property type="entry name" value="RhoGAP"/>
    <property type="match status" value="1"/>
</dbReference>
<feature type="compositionally biased region" description="Low complexity" evidence="6">
    <location>
        <begin position="155"/>
        <end position="169"/>
    </location>
</feature>
<dbReference type="PROSITE" id="PS00478">
    <property type="entry name" value="LIM_DOMAIN_1"/>
    <property type="match status" value="2"/>
</dbReference>
<dbReference type="eggNOG" id="KOG1453">
    <property type="taxonomic scope" value="Eukaryota"/>
</dbReference>
<dbReference type="Pfam" id="PF00620">
    <property type="entry name" value="RhoGAP"/>
    <property type="match status" value="1"/>
</dbReference>
<dbReference type="STRING" id="645134.A0A0L0HEK1"/>
<keyword evidence="3 4" id="KW-0862">Zinc</keyword>
<dbReference type="SUPFAM" id="SSF57889">
    <property type="entry name" value="Cysteine-rich domain"/>
    <property type="match status" value="1"/>
</dbReference>
<dbReference type="CDD" id="cd08368">
    <property type="entry name" value="LIM"/>
    <property type="match status" value="2"/>
</dbReference>
<name>A0A0L0HEK1_SPIPD</name>
<dbReference type="GO" id="GO:0046872">
    <property type="term" value="F:metal ion binding"/>
    <property type="evidence" value="ECO:0007669"/>
    <property type="project" value="UniProtKB-KW"/>
</dbReference>
<evidence type="ECO:0000256" key="4">
    <source>
        <dbReference type="PROSITE-ProRule" id="PRU00125"/>
    </source>
</evidence>
<dbReference type="Gene3D" id="3.30.60.20">
    <property type="match status" value="1"/>
</dbReference>
<gene>
    <name evidence="10" type="ORF">SPPG_05692</name>
</gene>
<dbReference type="AlphaFoldDB" id="A0A0L0HEK1"/>
<accession>A0A0L0HEK1</accession>
<feature type="coiled-coil region" evidence="5">
    <location>
        <begin position="324"/>
        <end position="386"/>
    </location>
</feature>
<evidence type="ECO:0000256" key="2">
    <source>
        <dbReference type="ARBA" id="ARBA00022723"/>
    </source>
</evidence>
<dbReference type="CDD" id="cd20824">
    <property type="entry name" value="C1_SpBZZ1-like"/>
    <property type="match status" value="1"/>
</dbReference>
<feature type="domain" description="LIM zinc-binding" evidence="7">
    <location>
        <begin position="70"/>
        <end position="129"/>
    </location>
</feature>
<dbReference type="Pfam" id="PF00412">
    <property type="entry name" value="LIM"/>
    <property type="match status" value="2"/>
</dbReference>
<dbReference type="SMART" id="SM00324">
    <property type="entry name" value="RhoGAP"/>
    <property type="match status" value="1"/>
</dbReference>
<dbReference type="InterPro" id="IPR001781">
    <property type="entry name" value="Znf_LIM"/>
</dbReference>
<dbReference type="PROSITE" id="PS50081">
    <property type="entry name" value="ZF_DAG_PE_2"/>
    <property type="match status" value="1"/>
</dbReference>
<feature type="domain" description="Phorbol-ester/DAG-type" evidence="8">
    <location>
        <begin position="552"/>
        <end position="599"/>
    </location>
</feature>
<keyword evidence="2 4" id="KW-0479">Metal-binding</keyword>
<feature type="domain" description="Rho-GAP" evidence="9">
    <location>
        <begin position="623"/>
        <end position="815"/>
    </location>
</feature>
<dbReference type="PROSITE" id="PS00479">
    <property type="entry name" value="ZF_DAG_PE_1"/>
    <property type="match status" value="1"/>
</dbReference>
<keyword evidence="4" id="KW-0440">LIM domain</keyword>
<feature type="compositionally biased region" description="Polar residues" evidence="6">
    <location>
        <begin position="131"/>
        <end position="143"/>
    </location>
</feature>
<sequence length="851" mass="94319">MDPEHPTPGTCSGCDKPIDSETDGNLINFSGSLYHADCFTCSCCRVPIDYENSVVLLGENGKALCVNCSFKCKLCGQPILEEAITTGDDTFHMACFRCQACGKAIEDLSFTQVDDTLLCMGCHSEQARGSGRTSPNRLSTQESAIRKESNVDATVPDVSRGDVSGGSSVAELGNNISSNEYIIQLEHELEERSRQLSKCENDLQRIKNTSKKALEEFKKINESYQKEALRRQQAETHIAGLRNELSSMIQADARRARIEENILRLNQEVKFLLSQRSTLEDDIRQLSGKKEALSIEVGHLLENKHSSLADGGTAETADPHADLKKELEQIKARFFEEVSNLQQERDVLRQEVETLRSTREDHFNNISRLIEENKQLEVRHDQITKQLVASADHVQAVDSILLPEPGMYPQMEELERTVSTDELGAKLPPAPPPRTTTRPLGPRQDSRGDTIYQPPRKEEAVDLSAPPPVPKKDKWKKEWKTNLKATKTKLKKAIPQSKTHTGENADAVGGSTTGLLSYGHGMFKLGSKKAMSKSDGDLSQIGFSPAKGDKSAHSFQLHSYRSPRKCDFCHDTLWGKELRCEACGYHCHQKCSPQVIGQCFSSNVATESDQRLTGESGVVVFGTDLVKLLEIEGGRVPNVVTACIAAVEMRGMTFEGIYRKSGPLTQINKIIASINRGEVPDLTSDESDIDIMAVTSVLKQFFRELPEPLLVSSLYADLTGVMKSTEDDEARLPKIIELLRRLPPAHFTTLSYLIMHLHRVQQHSSENLMTPTNLGVVFGPSLVRPAHEEMQLDMAESSAKNALVEFFVRHATELFPVAEVETPERTASTVSFVDAPVADDETFNGLDQQVP</sequence>
<evidence type="ECO:0000313" key="11">
    <source>
        <dbReference type="Proteomes" id="UP000053201"/>
    </source>
</evidence>
<evidence type="ECO:0000259" key="8">
    <source>
        <dbReference type="PROSITE" id="PS50081"/>
    </source>
</evidence>
<dbReference type="Pfam" id="PF00130">
    <property type="entry name" value="C1_1"/>
    <property type="match status" value="1"/>
</dbReference>
<dbReference type="InterPro" id="IPR002219">
    <property type="entry name" value="PKC_DAG/PE"/>
</dbReference>
<dbReference type="PROSITE" id="PS50023">
    <property type="entry name" value="LIM_DOMAIN_2"/>
    <property type="match status" value="2"/>
</dbReference>
<feature type="domain" description="LIM zinc-binding" evidence="7">
    <location>
        <begin position="9"/>
        <end position="69"/>
    </location>
</feature>
<dbReference type="SMART" id="SM00109">
    <property type="entry name" value="C1"/>
    <property type="match status" value="1"/>
</dbReference>
<feature type="region of interest" description="Disordered" evidence="6">
    <location>
        <begin position="420"/>
        <end position="475"/>
    </location>
</feature>
<evidence type="ECO:0008006" key="12">
    <source>
        <dbReference type="Google" id="ProtNLM"/>
    </source>
</evidence>
<dbReference type="SMART" id="SM00132">
    <property type="entry name" value="LIM"/>
    <property type="match status" value="2"/>
</dbReference>
<evidence type="ECO:0000256" key="1">
    <source>
        <dbReference type="ARBA" id="ARBA00022468"/>
    </source>
</evidence>
<dbReference type="OrthoDB" id="79452at2759"/>
<protein>
    <recommendedName>
        <fullName evidence="12">RhoGAP-domain-containing protein</fullName>
    </recommendedName>
</protein>
<reference evidence="10 11" key="1">
    <citation type="submission" date="2009-08" db="EMBL/GenBank/DDBJ databases">
        <title>The Genome Sequence of Spizellomyces punctatus strain DAOM BR117.</title>
        <authorList>
            <consortium name="The Broad Institute Genome Sequencing Platform"/>
            <person name="Russ C."/>
            <person name="Cuomo C."/>
            <person name="Shea T."/>
            <person name="Young S.K."/>
            <person name="Zeng Q."/>
            <person name="Koehrsen M."/>
            <person name="Haas B."/>
            <person name="Borodovsky M."/>
            <person name="Guigo R."/>
            <person name="Alvarado L."/>
            <person name="Berlin A."/>
            <person name="Bochicchio J."/>
            <person name="Borenstein D."/>
            <person name="Chapman S."/>
            <person name="Chen Z."/>
            <person name="Engels R."/>
            <person name="Freedman E."/>
            <person name="Gellesch M."/>
            <person name="Goldberg J."/>
            <person name="Griggs A."/>
            <person name="Gujja S."/>
            <person name="Heiman D."/>
            <person name="Hepburn T."/>
            <person name="Howarth C."/>
            <person name="Jen D."/>
            <person name="Larson L."/>
            <person name="Lewis B."/>
            <person name="Mehta T."/>
            <person name="Park D."/>
            <person name="Pearson M."/>
            <person name="Roberts A."/>
            <person name="Saif S."/>
            <person name="Shenoy N."/>
            <person name="Sisk P."/>
            <person name="Stolte C."/>
            <person name="Sykes S."/>
            <person name="Thomson T."/>
            <person name="Walk T."/>
            <person name="White J."/>
            <person name="Yandava C."/>
            <person name="Burger G."/>
            <person name="Gray M.W."/>
            <person name="Holland P.W.H."/>
            <person name="King N."/>
            <person name="Lang F.B.F."/>
            <person name="Roger A.J."/>
            <person name="Ruiz-Trillo I."/>
            <person name="Lander E."/>
            <person name="Nusbaum C."/>
        </authorList>
    </citation>
    <scope>NUCLEOTIDE SEQUENCE [LARGE SCALE GENOMIC DNA]</scope>
    <source>
        <strain evidence="10 11">DAOM BR117</strain>
    </source>
</reference>
<evidence type="ECO:0000259" key="9">
    <source>
        <dbReference type="PROSITE" id="PS50238"/>
    </source>
</evidence>
<dbReference type="PANTHER" id="PTHR23176">
    <property type="entry name" value="RHO/RAC/CDC GTPASE-ACTIVATING PROTEIN"/>
    <property type="match status" value="1"/>
</dbReference>
<dbReference type="InterPro" id="IPR000198">
    <property type="entry name" value="RhoGAP_dom"/>
</dbReference>
<dbReference type="SUPFAM" id="SSF48350">
    <property type="entry name" value="GTPase activation domain, GAP"/>
    <property type="match status" value="1"/>
</dbReference>
<dbReference type="GeneID" id="27689053"/>
<dbReference type="InterPro" id="IPR046349">
    <property type="entry name" value="C1-like_sf"/>
</dbReference>
<evidence type="ECO:0000256" key="5">
    <source>
        <dbReference type="SAM" id="Coils"/>
    </source>
</evidence>